<evidence type="ECO:0000313" key="2">
    <source>
        <dbReference type="EMBL" id="KAF2825494.1"/>
    </source>
</evidence>
<feature type="signal peptide" evidence="1">
    <location>
        <begin position="1"/>
        <end position="21"/>
    </location>
</feature>
<dbReference type="EMBL" id="MU006228">
    <property type="protein sequence ID" value="KAF2825494.1"/>
    <property type="molecule type" value="Genomic_DNA"/>
</dbReference>
<proteinExistence type="predicted"/>
<feature type="chain" id="PRO_5025514297" evidence="1">
    <location>
        <begin position="22"/>
        <end position="158"/>
    </location>
</feature>
<sequence length="158" mass="16500">MFANIIITVTLALAAATPALADLSFCPSISTVPSGGCVNHCNVKFSDRNACKGEVNFIGACHERGRSDITLPVPTCRGFAVRYIVTGEKGAGTIQLINKSGPGRPKITSRKVGGCKRTSLDGAGAESIPCFQQHGTCSVVCPRIASEDSEESTEEVVV</sequence>
<organism evidence="2 3">
    <name type="scientific">Ophiobolus disseminans</name>
    <dbReference type="NCBI Taxonomy" id="1469910"/>
    <lineage>
        <taxon>Eukaryota</taxon>
        <taxon>Fungi</taxon>
        <taxon>Dikarya</taxon>
        <taxon>Ascomycota</taxon>
        <taxon>Pezizomycotina</taxon>
        <taxon>Dothideomycetes</taxon>
        <taxon>Pleosporomycetidae</taxon>
        <taxon>Pleosporales</taxon>
        <taxon>Pleosporineae</taxon>
        <taxon>Phaeosphaeriaceae</taxon>
        <taxon>Ophiobolus</taxon>
    </lineage>
</organism>
<reference evidence="2" key="1">
    <citation type="journal article" date="2020" name="Stud. Mycol.">
        <title>101 Dothideomycetes genomes: a test case for predicting lifestyles and emergence of pathogens.</title>
        <authorList>
            <person name="Haridas S."/>
            <person name="Albert R."/>
            <person name="Binder M."/>
            <person name="Bloem J."/>
            <person name="Labutti K."/>
            <person name="Salamov A."/>
            <person name="Andreopoulos B."/>
            <person name="Baker S."/>
            <person name="Barry K."/>
            <person name="Bills G."/>
            <person name="Bluhm B."/>
            <person name="Cannon C."/>
            <person name="Castanera R."/>
            <person name="Culley D."/>
            <person name="Daum C."/>
            <person name="Ezra D."/>
            <person name="Gonzalez J."/>
            <person name="Henrissat B."/>
            <person name="Kuo A."/>
            <person name="Liang C."/>
            <person name="Lipzen A."/>
            <person name="Lutzoni F."/>
            <person name="Magnuson J."/>
            <person name="Mondo S."/>
            <person name="Nolan M."/>
            <person name="Ohm R."/>
            <person name="Pangilinan J."/>
            <person name="Park H.-J."/>
            <person name="Ramirez L."/>
            <person name="Alfaro M."/>
            <person name="Sun H."/>
            <person name="Tritt A."/>
            <person name="Yoshinaga Y."/>
            <person name="Zwiers L.-H."/>
            <person name="Turgeon B."/>
            <person name="Goodwin S."/>
            <person name="Spatafora J."/>
            <person name="Crous P."/>
            <person name="Grigoriev I."/>
        </authorList>
    </citation>
    <scope>NUCLEOTIDE SEQUENCE</scope>
    <source>
        <strain evidence="2">CBS 113818</strain>
    </source>
</reference>
<protein>
    <submittedName>
        <fullName evidence="2">Uncharacterized protein</fullName>
    </submittedName>
</protein>
<accession>A0A6A6ZYA5</accession>
<name>A0A6A6ZYA5_9PLEO</name>
<dbReference type="Proteomes" id="UP000799424">
    <property type="component" value="Unassembled WGS sequence"/>
</dbReference>
<keyword evidence="1" id="KW-0732">Signal</keyword>
<gene>
    <name evidence="2" type="ORF">CC86DRAFT_407703</name>
</gene>
<keyword evidence="3" id="KW-1185">Reference proteome</keyword>
<evidence type="ECO:0000313" key="3">
    <source>
        <dbReference type="Proteomes" id="UP000799424"/>
    </source>
</evidence>
<dbReference type="AlphaFoldDB" id="A0A6A6ZYA5"/>
<evidence type="ECO:0000256" key="1">
    <source>
        <dbReference type="SAM" id="SignalP"/>
    </source>
</evidence>